<dbReference type="SUPFAM" id="SSF54909">
    <property type="entry name" value="Dimeric alpha+beta barrel"/>
    <property type="match status" value="1"/>
</dbReference>
<sequence>MIMEQLIAAAKKEAGTIMYEWTLSEDESSVHIYERYRNEDAAKAHLAQWETNGPLFLDVVDITKITVFSALNDNFKAAFTGPATVFMNPVGGFVK</sequence>
<dbReference type="EMBL" id="JJNZ01000024">
    <property type="protein sequence ID" value="KDC51541.1"/>
    <property type="molecule type" value="Genomic_DNA"/>
</dbReference>
<dbReference type="GO" id="GO:0004497">
    <property type="term" value="F:monooxygenase activity"/>
    <property type="evidence" value="ECO:0007669"/>
    <property type="project" value="UniProtKB-KW"/>
</dbReference>
<comment type="caution">
    <text evidence="2">The sequence shown here is derived from an EMBL/GenBank/DDBJ whole genome shotgun (WGS) entry which is preliminary data.</text>
</comment>
<feature type="domain" description="ABM" evidence="1">
    <location>
        <begin position="5"/>
        <end position="47"/>
    </location>
</feature>
<reference evidence="2 3" key="1">
    <citation type="submission" date="2014-04" db="EMBL/GenBank/DDBJ databases">
        <title>Pseudoalteromonas galatheae sp. nov., isolated from a deep-sea polychaete near Canal Concepcion, Chile.</title>
        <authorList>
            <person name="Machado H.R."/>
            <person name="Gram L."/>
            <person name="Vynne N.G."/>
        </authorList>
    </citation>
    <scope>NUCLEOTIDE SEQUENCE [LARGE SCALE GENOMIC DNA]</scope>
    <source>
        <strain evidence="2 3">KMM216</strain>
    </source>
</reference>
<dbReference type="InterPro" id="IPR011008">
    <property type="entry name" value="Dimeric_a/b-barrel"/>
</dbReference>
<organism evidence="2 3">
    <name type="scientific">Pseudoalteromonas fuliginea</name>
    <dbReference type="NCBI Taxonomy" id="1872678"/>
    <lineage>
        <taxon>Bacteria</taxon>
        <taxon>Pseudomonadati</taxon>
        <taxon>Pseudomonadota</taxon>
        <taxon>Gammaproteobacteria</taxon>
        <taxon>Alteromonadales</taxon>
        <taxon>Pseudoalteromonadaceae</taxon>
        <taxon>Pseudoalteromonas</taxon>
    </lineage>
</organism>
<gene>
    <name evidence="2" type="ORF">DC53_08195</name>
</gene>
<dbReference type="Proteomes" id="UP000027154">
    <property type="component" value="Unassembled WGS sequence"/>
</dbReference>
<keyword evidence="2" id="KW-0560">Oxidoreductase</keyword>
<dbReference type="Pfam" id="PF03992">
    <property type="entry name" value="ABM"/>
    <property type="match status" value="1"/>
</dbReference>
<dbReference type="InterPro" id="IPR007138">
    <property type="entry name" value="ABM_dom"/>
</dbReference>
<evidence type="ECO:0000313" key="2">
    <source>
        <dbReference type="EMBL" id="KDC51541.1"/>
    </source>
</evidence>
<name>A0ABD3YAD6_9GAMM</name>
<keyword evidence="2" id="KW-0503">Monooxygenase</keyword>
<dbReference type="AlphaFoldDB" id="A0ABD3YAD6"/>
<evidence type="ECO:0000259" key="1">
    <source>
        <dbReference type="Pfam" id="PF03992"/>
    </source>
</evidence>
<evidence type="ECO:0000313" key="3">
    <source>
        <dbReference type="Proteomes" id="UP000027154"/>
    </source>
</evidence>
<proteinExistence type="predicted"/>
<protein>
    <submittedName>
        <fullName evidence="2">Antibiotic biosynthesis monooxygenase</fullName>
    </submittedName>
</protein>
<dbReference type="Gene3D" id="3.30.70.100">
    <property type="match status" value="1"/>
</dbReference>
<accession>A0ABD3YAD6</accession>